<gene>
    <name evidence="2" type="ORF">GCM10011358_08520</name>
</gene>
<comment type="caution">
    <text evidence="2">The sequence shown here is derived from an EMBL/GenBank/DDBJ whole genome shotgun (WGS) entry which is preliminary data.</text>
</comment>
<accession>A0ABQ1QFX1</accession>
<keyword evidence="1" id="KW-0732">Signal</keyword>
<feature type="signal peptide" evidence="1">
    <location>
        <begin position="1"/>
        <end position="19"/>
    </location>
</feature>
<feature type="chain" id="PRO_5047125345" description="SH3 domain-containing protein" evidence="1">
    <location>
        <begin position="20"/>
        <end position="102"/>
    </location>
</feature>
<evidence type="ECO:0000313" key="2">
    <source>
        <dbReference type="EMBL" id="GGD26398.1"/>
    </source>
</evidence>
<keyword evidence="3" id="KW-1185">Reference proteome</keyword>
<proteinExistence type="predicted"/>
<evidence type="ECO:0000256" key="1">
    <source>
        <dbReference type="SAM" id="SignalP"/>
    </source>
</evidence>
<evidence type="ECO:0008006" key="4">
    <source>
        <dbReference type="Google" id="ProtNLM"/>
    </source>
</evidence>
<protein>
    <recommendedName>
        <fullName evidence="4">SH3 domain-containing protein</fullName>
    </recommendedName>
</protein>
<reference evidence="3" key="1">
    <citation type="journal article" date="2019" name="Int. J. Syst. Evol. Microbiol.">
        <title>The Global Catalogue of Microorganisms (GCM) 10K type strain sequencing project: providing services to taxonomists for standard genome sequencing and annotation.</title>
        <authorList>
            <consortium name="The Broad Institute Genomics Platform"/>
            <consortium name="The Broad Institute Genome Sequencing Center for Infectious Disease"/>
            <person name="Wu L."/>
            <person name="Ma J."/>
        </authorList>
    </citation>
    <scope>NUCLEOTIDE SEQUENCE [LARGE SCALE GENOMIC DNA]</scope>
    <source>
        <strain evidence="3">CGMCC 1.12922</strain>
    </source>
</reference>
<dbReference type="Proteomes" id="UP000617355">
    <property type="component" value="Unassembled WGS sequence"/>
</dbReference>
<sequence length="102" mass="11451">MKRFSLALAAMGFATAALAYDGEQYVTCNLDPNGDNWVALKAAPDLGSQRLMKLGPGTFLITMEPYAKGKWRQVIVQKDMQDWSYAGPSGWVYTDYICEIRY</sequence>
<dbReference type="RefSeq" id="WP_188526351.1">
    <property type="nucleotide sequence ID" value="NZ_BMGI01000001.1"/>
</dbReference>
<evidence type="ECO:0000313" key="3">
    <source>
        <dbReference type="Proteomes" id="UP000617355"/>
    </source>
</evidence>
<name>A0ABQ1QFX1_9RHOB</name>
<dbReference type="EMBL" id="BMGI01000001">
    <property type="protein sequence ID" value="GGD26398.1"/>
    <property type="molecule type" value="Genomic_DNA"/>
</dbReference>
<organism evidence="2 3">
    <name type="scientific">Sinisalibacter lacisalsi</name>
    <dbReference type="NCBI Taxonomy" id="1526570"/>
    <lineage>
        <taxon>Bacteria</taxon>
        <taxon>Pseudomonadati</taxon>
        <taxon>Pseudomonadota</taxon>
        <taxon>Alphaproteobacteria</taxon>
        <taxon>Rhodobacterales</taxon>
        <taxon>Roseobacteraceae</taxon>
        <taxon>Sinisalibacter</taxon>
    </lineage>
</organism>